<evidence type="ECO:0000256" key="12">
    <source>
        <dbReference type="PIRSR" id="PIRSR600823-4"/>
    </source>
</evidence>
<dbReference type="PROSITE" id="PS50873">
    <property type="entry name" value="PEROXIDASE_4"/>
    <property type="match status" value="1"/>
</dbReference>
<protein>
    <recommendedName>
        <fullName evidence="3">peroxidase</fullName>
        <ecNumber evidence="3">1.11.1.7</ecNumber>
    </recommendedName>
</protein>
<dbReference type="PRINTS" id="PR00458">
    <property type="entry name" value="PEROXIDASE"/>
</dbReference>
<organism evidence="16 17">
    <name type="scientific">Actinidia rufa</name>
    <dbReference type="NCBI Taxonomy" id="165716"/>
    <lineage>
        <taxon>Eukaryota</taxon>
        <taxon>Viridiplantae</taxon>
        <taxon>Streptophyta</taxon>
        <taxon>Embryophyta</taxon>
        <taxon>Tracheophyta</taxon>
        <taxon>Spermatophyta</taxon>
        <taxon>Magnoliopsida</taxon>
        <taxon>eudicotyledons</taxon>
        <taxon>Gunneridae</taxon>
        <taxon>Pentapetalae</taxon>
        <taxon>asterids</taxon>
        <taxon>Ericales</taxon>
        <taxon>Actinidiaceae</taxon>
        <taxon>Actinidia</taxon>
    </lineage>
</organism>
<feature type="disulfide bond" evidence="13">
    <location>
        <begin position="41"/>
        <end position="46"/>
    </location>
</feature>
<dbReference type="EC" id="1.11.1.7" evidence="3"/>
<dbReference type="GO" id="GO:0140825">
    <property type="term" value="F:lactoperoxidase activity"/>
    <property type="evidence" value="ECO:0007669"/>
    <property type="project" value="UniProtKB-EC"/>
</dbReference>
<evidence type="ECO:0000256" key="10">
    <source>
        <dbReference type="PIRSR" id="PIRSR600823-1"/>
    </source>
</evidence>
<dbReference type="SUPFAM" id="SSF48113">
    <property type="entry name" value="Heme-dependent peroxidases"/>
    <property type="match status" value="1"/>
</dbReference>
<feature type="binding site" evidence="11">
    <location>
        <position position="49"/>
    </location>
    <ligand>
        <name>Ca(2+)</name>
        <dbReference type="ChEBI" id="CHEBI:29108"/>
        <label>1</label>
    </ligand>
</feature>
<feature type="binding site" evidence="11">
    <location>
        <position position="61"/>
    </location>
    <ligand>
        <name>Ca(2+)</name>
        <dbReference type="ChEBI" id="CHEBI:29108"/>
        <label>1</label>
    </ligand>
</feature>
<dbReference type="InterPro" id="IPR019794">
    <property type="entry name" value="Peroxidases_AS"/>
</dbReference>
<evidence type="ECO:0000256" key="11">
    <source>
        <dbReference type="PIRSR" id="PIRSR600823-3"/>
    </source>
</evidence>
<dbReference type="AlphaFoldDB" id="A0A7J0FAX5"/>
<comment type="catalytic activity">
    <reaction evidence="1">
        <text>2 a phenolic donor + H2O2 = 2 a phenolic radical donor + 2 H2O</text>
        <dbReference type="Rhea" id="RHEA:56136"/>
        <dbReference type="ChEBI" id="CHEBI:15377"/>
        <dbReference type="ChEBI" id="CHEBI:16240"/>
        <dbReference type="ChEBI" id="CHEBI:139520"/>
        <dbReference type="ChEBI" id="CHEBI:139521"/>
        <dbReference type="EC" id="1.11.1.7"/>
    </reaction>
</comment>
<evidence type="ECO:0000256" key="9">
    <source>
        <dbReference type="ARBA" id="ARBA00023004"/>
    </source>
</evidence>
<dbReference type="PRINTS" id="PR00461">
    <property type="entry name" value="PLPEROXIDASE"/>
</dbReference>
<reference evidence="16 17" key="1">
    <citation type="submission" date="2019-07" db="EMBL/GenBank/DDBJ databases">
        <title>De Novo Assembly of kiwifruit Actinidia rufa.</title>
        <authorList>
            <person name="Sugita-Konishi S."/>
            <person name="Sato K."/>
            <person name="Mori E."/>
            <person name="Abe Y."/>
            <person name="Kisaki G."/>
            <person name="Hamano K."/>
            <person name="Suezawa K."/>
            <person name="Otani M."/>
            <person name="Fukuda T."/>
            <person name="Manabe T."/>
            <person name="Gomi K."/>
            <person name="Tabuchi M."/>
            <person name="Akimitsu K."/>
            <person name="Kataoka I."/>
        </authorList>
    </citation>
    <scope>NUCLEOTIDE SEQUENCE [LARGE SCALE GENOMIC DNA]</scope>
    <source>
        <strain evidence="17">cv. Fuchu</strain>
    </source>
</reference>
<keyword evidence="17" id="KW-1185">Reference proteome</keyword>
<keyword evidence="6 11" id="KW-0479">Metal-binding</keyword>
<dbReference type="GO" id="GO:0020037">
    <property type="term" value="F:heme binding"/>
    <property type="evidence" value="ECO:0007669"/>
    <property type="project" value="InterPro"/>
</dbReference>
<evidence type="ECO:0000313" key="17">
    <source>
        <dbReference type="Proteomes" id="UP000585474"/>
    </source>
</evidence>
<dbReference type="InterPro" id="IPR002016">
    <property type="entry name" value="Haem_peroxidase"/>
</dbReference>
<evidence type="ECO:0000256" key="3">
    <source>
        <dbReference type="ARBA" id="ARBA00012313"/>
    </source>
</evidence>
<dbReference type="GO" id="GO:0046872">
    <property type="term" value="F:metal ion binding"/>
    <property type="evidence" value="ECO:0007669"/>
    <property type="project" value="UniProtKB-KW"/>
</dbReference>
<feature type="binding site" evidence="11">
    <location>
        <position position="45"/>
    </location>
    <ligand>
        <name>Ca(2+)</name>
        <dbReference type="ChEBI" id="CHEBI:29108"/>
        <label>1</label>
    </ligand>
</feature>
<evidence type="ECO:0000256" key="1">
    <source>
        <dbReference type="ARBA" id="ARBA00000189"/>
    </source>
</evidence>
<keyword evidence="5" id="KW-0349">Heme</keyword>
<name>A0A7J0FAX5_9ERIC</name>
<dbReference type="PROSITE" id="PS00436">
    <property type="entry name" value="PEROXIDASE_2"/>
    <property type="match status" value="1"/>
</dbReference>
<evidence type="ECO:0000256" key="7">
    <source>
        <dbReference type="ARBA" id="ARBA00022837"/>
    </source>
</evidence>
<dbReference type="Proteomes" id="UP000585474">
    <property type="component" value="Unassembled WGS sequence"/>
</dbReference>
<comment type="cofactor">
    <cofactor evidence="2">
        <name>heme b</name>
        <dbReference type="ChEBI" id="CHEBI:60344"/>
    </cofactor>
</comment>
<evidence type="ECO:0000256" key="13">
    <source>
        <dbReference type="PIRSR" id="PIRSR600823-5"/>
    </source>
</evidence>
<keyword evidence="13" id="KW-1015">Disulfide bond</keyword>
<accession>A0A7J0FAX5</accession>
<dbReference type="EMBL" id="BJWL01000011">
    <property type="protein sequence ID" value="GFY95852.1"/>
    <property type="molecule type" value="Genomic_DNA"/>
</dbReference>
<feature type="site" description="Transition state stabilizer" evidence="12">
    <location>
        <position position="35"/>
    </location>
</feature>
<dbReference type="GO" id="GO:0006979">
    <property type="term" value="P:response to oxidative stress"/>
    <property type="evidence" value="ECO:0007669"/>
    <property type="project" value="InterPro"/>
</dbReference>
<evidence type="ECO:0000259" key="15">
    <source>
        <dbReference type="PROSITE" id="PS50873"/>
    </source>
</evidence>
<evidence type="ECO:0000313" key="16">
    <source>
        <dbReference type="EMBL" id="GFY95852.1"/>
    </source>
</evidence>
<evidence type="ECO:0000256" key="5">
    <source>
        <dbReference type="ARBA" id="ARBA00022617"/>
    </source>
</evidence>
<dbReference type="Pfam" id="PF00141">
    <property type="entry name" value="peroxidase"/>
    <property type="match status" value="1"/>
</dbReference>
<feature type="domain" description="Plant heme peroxidase family profile" evidence="15">
    <location>
        <begin position="21"/>
        <end position="114"/>
    </location>
</feature>
<dbReference type="InterPro" id="IPR010255">
    <property type="entry name" value="Haem_peroxidase_sf"/>
</dbReference>
<feature type="binding site" evidence="11">
    <location>
        <position position="40"/>
    </location>
    <ligand>
        <name>Ca(2+)</name>
        <dbReference type="ChEBI" id="CHEBI:29108"/>
        <label>1</label>
    </ligand>
</feature>
<proteinExistence type="inferred from homology"/>
<feature type="active site" description="Proton acceptor" evidence="10">
    <location>
        <position position="39"/>
    </location>
</feature>
<gene>
    <name evidence="16" type="ORF">Acr_11g0001580</name>
</gene>
<evidence type="ECO:0000256" key="6">
    <source>
        <dbReference type="ARBA" id="ARBA00022723"/>
    </source>
</evidence>
<keyword evidence="7 11" id="KW-0106">Calcium</keyword>
<comment type="caution">
    <text evidence="16">The sequence shown here is derived from an EMBL/GenBank/DDBJ whole genome shotgun (WGS) entry which is preliminary data.</text>
</comment>
<evidence type="ECO:0000256" key="14">
    <source>
        <dbReference type="RuleBase" id="RU004241"/>
    </source>
</evidence>
<dbReference type="PANTHER" id="PTHR31388">
    <property type="entry name" value="PEROXIDASE 72-RELATED"/>
    <property type="match status" value="1"/>
</dbReference>
<comment type="similarity">
    <text evidence="14">Belongs to the peroxidase family.</text>
</comment>
<evidence type="ECO:0000256" key="8">
    <source>
        <dbReference type="ARBA" id="ARBA00023002"/>
    </source>
</evidence>
<keyword evidence="9" id="KW-0408">Iron</keyword>
<keyword evidence="4 16" id="KW-0575">Peroxidase</keyword>
<evidence type="ECO:0000256" key="2">
    <source>
        <dbReference type="ARBA" id="ARBA00001970"/>
    </source>
</evidence>
<keyword evidence="8" id="KW-0560">Oxidoreductase</keyword>
<evidence type="ECO:0000256" key="4">
    <source>
        <dbReference type="ARBA" id="ARBA00022559"/>
    </source>
</evidence>
<dbReference type="OrthoDB" id="2113341at2759"/>
<dbReference type="Gene3D" id="1.10.520.10">
    <property type="match status" value="1"/>
</dbReference>
<dbReference type="InterPro" id="IPR000823">
    <property type="entry name" value="Peroxidase_pln"/>
</dbReference>
<dbReference type="PANTHER" id="PTHR31388:SF164">
    <property type="entry name" value="PEROXIDASE 9"/>
    <property type="match status" value="1"/>
</dbReference>
<feature type="binding site" evidence="11">
    <location>
        <position position="43"/>
    </location>
    <ligand>
        <name>Ca(2+)</name>
        <dbReference type="ChEBI" id="CHEBI:29108"/>
        <label>1</label>
    </ligand>
</feature>
<sequence length="114" mass="12002">MFVASRGPVFAGAVGGTLGGKAIAKEPRMAASLLRLHFHDCFVQGCGASILLDDSAKIAIEKRSGPNNNSIRGFEVIDEIMAKLEQTCSHTVSCADIFALSVRGSAILVRNPEA</sequence>
<comment type="cofactor">
    <cofactor evidence="11">
        <name>Ca(2+)</name>
        <dbReference type="ChEBI" id="CHEBI:29108"/>
    </cofactor>
    <text evidence="11">Binds 2 calcium ions per subunit.</text>
</comment>